<dbReference type="Pfam" id="PF13439">
    <property type="entry name" value="Glyco_transf_4"/>
    <property type="match status" value="1"/>
</dbReference>
<feature type="region of interest" description="Disordered" evidence="1">
    <location>
        <begin position="362"/>
        <end position="382"/>
    </location>
</feature>
<evidence type="ECO:0000313" key="3">
    <source>
        <dbReference type="EMBL" id="WGW02632.1"/>
    </source>
</evidence>
<gene>
    <name evidence="3" type="ORF">QF118_11845</name>
</gene>
<protein>
    <submittedName>
        <fullName evidence="3">Glycosyltransferase family 4 protein</fullName>
        <ecNumber evidence="3">2.4.-.-</ecNumber>
    </submittedName>
</protein>
<dbReference type="InterPro" id="IPR028098">
    <property type="entry name" value="Glyco_trans_4-like_N"/>
</dbReference>
<accession>A0ABY8QDD0</accession>
<feature type="compositionally biased region" description="Pro residues" evidence="1">
    <location>
        <begin position="362"/>
        <end position="378"/>
    </location>
</feature>
<evidence type="ECO:0000313" key="4">
    <source>
        <dbReference type="Proteomes" id="UP001241605"/>
    </source>
</evidence>
<dbReference type="EC" id="2.4.-.-" evidence="3"/>
<dbReference type="GO" id="GO:0016757">
    <property type="term" value="F:glycosyltransferase activity"/>
    <property type="evidence" value="ECO:0007669"/>
    <property type="project" value="UniProtKB-KW"/>
</dbReference>
<keyword evidence="3" id="KW-0808">Transferase</keyword>
<proteinExistence type="predicted"/>
<feature type="domain" description="Glycosyltransferase subfamily 4-like N-terminal" evidence="2">
    <location>
        <begin position="11"/>
        <end position="142"/>
    </location>
</feature>
<dbReference type="EMBL" id="CP124616">
    <property type="protein sequence ID" value="WGW02632.1"/>
    <property type="molecule type" value="Genomic_DNA"/>
</dbReference>
<name>A0ABY8QDD0_9RHOB</name>
<dbReference type="Gene3D" id="3.40.50.2000">
    <property type="entry name" value="Glycogen Phosphorylase B"/>
    <property type="match status" value="1"/>
</dbReference>
<evidence type="ECO:0000259" key="2">
    <source>
        <dbReference type="Pfam" id="PF13439"/>
    </source>
</evidence>
<evidence type="ECO:0000256" key="1">
    <source>
        <dbReference type="SAM" id="MobiDB-lite"/>
    </source>
</evidence>
<keyword evidence="3" id="KW-0328">Glycosyltransferase</keyword>
<dbReference type="Proteomes" id="UP001241605">
    <property type="component" value="Chromosome"/>
</dbReference>
<keyword evidence="4" id="KW-1185">Reference proteome</keyword>
<sequence>MITQRALQSYSGTEMYTAEIARALKARGHEVAVFCPLPGKIGNLITPSGITVNERLEDVPFRPEVIHGHHHLPLMAALAHFSRTPAVHLWHGARPWVEQVPRHPRIARHIVTSERMAPRIQAEFGVPANLVRTVPNFVDTGRYSHVRDPSARPLRAVLFGQGGFFPAELSVLEKACADNGLTLDKVGYAYGNPRPRPEYFLPDYDIAFAIGRSALEALASGCAVIPIVPQLAGHRITAETLREWSACNFSPRYYTSADRFDSAWLARQLADWDPDDVAQVTAEVRRVYTLERGIDQLEALYDEAIALPGSGIDAVSGYASYLGWMAREADALWAQTITDRQGIETLRSENKRLKAELQARTKPPPIARPFGPPAPLPSPVGGRNAPRLTIGLEAARRARIEASGLFDAVWYRRCYPDAIGQGTDPLAHYLNDGWREGRSPSAFFDSNAYLTANPELMGQTVSPLEHYLSKLDALGAALRQEPGL</sequence>
<dbReference type="SUPFAM" id="SSF53756">
    <property type="entry name" value="UDP-Glycosyltransferase/glycogen phosphorylase"/>
    <property type="match status" value="1"/>
</dbReference>
<dbReference type="RefSeq" id="WP_282299264.1">
    <property type="nucleotide sequence ID" value="NZ_CP124616.1"/>
</dbReference>
<reference evidence="3 4" key="1">
    <citation type="submission" date="2023-05" db="EMBL/GenBank/DDBJ databases">
        <title>YMD87, complete Genome.</title>
        <authorList>
            <person name="Zhang J."/>
            <person name="Xu X."/>
        </authorList>
    </citation>
    <scope>NUCLEOTIDE SEQUENCE [LARGE SCALE GENOMIC DNA]</scope>
    <source>
        <strain evidence="3 4">YMD87</strain>
    </source>
</reference>
<organism evidence="3 4">
    <name type="scientific">Tropicibacter oceani</name>
    <dbReference type="NCBI Taxonomy" id="3058420"/>
    <lineage>
        <taxon>Bacteria</taxon>
        <taxon>Pseudomonadati</taxon>
        <taxon>Pseudomonadota</taxon>
        <taxon>Alphaproteobacteria</taxon>
        <taxon>Rhodobacterales</taxon>
        <taxon>Roseobacteraceae</taxon>
        <taxon>Tropicibacter</taxon>
    </lineage>
</organism>